<dbReference type="InterPro" id="IPR009091">
    <property type="entry name" value="RCC1/BLIP-II"/>
</dbReference>
<dbReference type="InterPro" id="IPR051210">
    <property type="entry name" value="Ub_ligase/GEF_domain"/>
</dbReference>
<proteinExistence type="predicted"/>
<dbReference type="Pfam" id="PF25390">
    <property type="entry name" value="WD40_RLD"/>
    <property type="match status" value="1"/>
</dbReference>
<sequence>MVLPFGCAIQDHDGKQTKSNSTFQMTLSNTNFQSYRLDRYAGNYGDVEGVTLSYKRTGAENYDNASMVRQEELWIAEITGIQFGAKYDFKAIAWKLEQNGNQLVLFSGEQTALPVDHRNNSLTIMMIPVDLSPENKIILPAISKVTKPSTYEINENINISYELLVASNDVVKFELTAEDDNMILDRISGSTSDLNGAQILGKTLYKIDSSIQIGYKAPTELVIRITVKNSLNYTYQLSFTIPLANSDLSKPDQISSSEHHSCALRENKTVQCWGRNQVGQLGDNTTKRRLLPVTVTGISNAIAISTGDRHNCALLEDKSVKCWGRNLDGEIGDGTNENPRKIPADVYGVSNAVAVDTGNRHSCALLDNQSIVCWGRNDNGQLGDGTTNSSYVPVVVSGISTAIKIGLGSYHTCAVLDNKSVQCWGRNNYGQLGNGEATSAQDNTSIPVTLVKTQDVKDVDAKGISTCAVLNNKSISCWGRNEYGQLGNGITGGSNSVPVIVSGISNATEITNGYRHACAVLDNKSAQCWGRNNQGQLGDGTLVDRNIPVAVTGVKNVVEIAPGYRHTCALLDNDTVQCWGQNNQGQLGDGTTNSRTTPAEVQF</sequence>
<evidence type="ECO:0000256" key="2">
    <source>
        <dbReference type="SAM" id="MobiDB-lite"/>
    </source>
</evidence>
<protein>
    <recommendedName>
        <fullName evidence="3">RCC1-like domain-containing protein</fullName>
    </recommendedName>
</protein>
<dbReference type="InterPro" id="IPR058923">
    <property type="entry name" value="RCC1-like_dom"/>
</dbReference>
<gene>
    <name evidence="4" type="ORF">CMN54_02275</name>
</gene>
<keyword evidence="1" id="KW-0677">Repeat</keyword>
<feature type="region of interest" description="Disordered" evidence="2">
    <location>
        <begin position="584"/>
        <end position="603"/>
    </location>
</feature>
<evidence type="ECO:0000313" key="4">
    <source>
        <dbReference type="EMBL" id="MAH62280.1"/>
    </source>
</evidence>
<dbReference type="AlphaFoldDB" id="A0A2D6YGK0"/>
<dbReference type="EMBL" id="NZEX01000023">
    <property type="protein sequence ID" value="MAH62280.1"/>
    <property type="molecule type" value="Genomic_DNA"/>
</dbReference>
<evidence type="ECO:0000256" key="1">
    <source>
        <dbReference type="ARBA" id="ARBA00022737"/>
    </source>
</evidence>
<dbReference type="Gene3D" id="2.130.10.30">
    <property type="entry name" value="Regulator of chromosome condensation 1/beta-lactamase-inhibitor protein II"/>
    <property type="match status" value="2"/>
</dbReference>
<dbReference type="Proteomes" id="UP000226525">
    <property type="component" value="Unassembled WGS sequence"/>
</dbReference>
<evidence type="ECO:0000259" key="3">
    <source>
        <dbReference type="Pfam" id="PF25390"/>
    </source>
</evidence>
<dbReference type="PROSITE" id="PS50012">
    <property type="entry name" value="RCC1_3"/>
    <property type="match status" value="6"/>
</dbReference>
<dbReference type="PANTHER" id="PTHR22870">
    <property type="entry name" value="REGULATOR OF CHROMOSOME CONDENSATION"/>
    <property type="match status" value="1"/>
</dbReference>
<evidence type="ECO:0000313" key="5">
    <source>
        <dbReference type="Proteomes" id="UP000226525"/>
    </source>
</evidence>
<dbReference type="PRINTS" id="PR00633">
    <property type="entry name" value="RCCNDNSATION"/>
</dbReference>
<reference evidence="5" key="1">
    <citation type="submission" date="2017-09" db="EMBL/GenBank/DDBJ databases">
        <title>The Reconstruction of 2,631 Draft Metagenome-Assembled Genomes from the Global Oceans.</title>
        <authorList>
            <person name="Tully B.J."/>
            <person name="Graham E.D."/>
            <person name="Heidelberg J.F."/>
        </authorList>
    </citation>
    <scope>NUCLEOTIDE SEQUENCE [LARGE SCALE GENOMIC DNA]</scope>
</reference>
<accession>A0A2D6YGK0</accession>
<name>A0A2D6YGK0_9DELT</name>
<organism evidence="4 5">
    <name type="scientific">SAR324 cluster bacterium</name>
    <dbReference type="NCBI Taxonomy" id="2024889"/>
    <lineage>
        <taxon>Bacteria</taxon>
        <taxon>Deltaproteobacteria</taxon>
        <taxon>SAR324 cluster</taxon>
    </lineage>
</organism>
<dbReference type="InterPro" id="IPR000408">
    <property type="entry name" value="Reg_chr_condens"/>
</dbReference>
<dbReference type="PANTHER" id="PTHR22870:SF408">
    <property type="entry name" value="OS09G0560450 PROTEIN"/>
    <property type="match status" value="1"/>
</dbReference>
<dbReference type="Pfam" id="PF00415">
    <property type="entry name" value="RCC1"/>
    <property type="match status" value="1"/>
</dbReference>
<comment type="caution">
    <text evidence="4">The sequence shown here is derived from an EMBL/GenBank/DDBJ whole genome shotgun (WGS) entry which is preliminary data.</text>
</comment>
<dbReference type="SUPFAM" id="SSF50985">
    <property type="entry name" value="RCC1/BLIP-II"/>
    <property type="match status" value="1"/>
</dbReference>
<feature type="domain" description="RCC1-like" evidence="3">
    <location>
        <begin position="352"/>
        <end position="602"/>
    </location>
</feature>